<evidence type="ECO:0000259" key="8">
    <source>
        <dbReference type="PROSITE" id="PS50093"/>
    </source>
</evidence>
<dbReference type="GO" id="GO:0020037">
    <property type="term" value="F:heme binding"/>
    <property type="evidence" value="ECO:0007669"/>
    <property type="project" value="InterPro"/>
</dbReference>
<feature type="domain" description="PKD" evidence="8">
    <location>
        <begin position="505"/>
        <end position="558"/>
    </location>
</feature>
<feature type="signal peptide" evidence="7">
    <location>
        <begin position="1"/>
        <end position="23"/>
    </location>
</feature>
<dbReference type="SUPFAM" id="SSF49299">
    <property type="entry name" value="PKD domain"/>
    <property type="match status" value="1"/>
</dbReference>
<keyword evidence="3 7" id="KW-0732">Signal</keyword>
<dbReference type="InterPro" id="IPR036909">
    <property type="entry name" value="Cyt_c-like_dom_sf"/>
</dbReference>
<evidence type="ECO:0000256" key="5">
    <source>
        <dbReference type="ARBA" id="ARBA00023004"/>
    </source>
</evidence>
<evidence type="ECO:0000256" key="1">
    <source>
        <dbReference type="ARBA" id="ARBA00022617"/>
    </source>
</evidence>
<dbReference type="SUPFAM" id="SSF46626">
    <property type="entry name" value="Cytochrome c"/>
    <property type="match status" value="2"/>
</dbReference>
<dbReference type="Gene3D" id="2.60.40.10">
    <property type="entry name" value="Immunoglobulins"/>
    <property type="match status" value="2"/>
</dbReference>
<dbReference type="GO" id="GO:0004553">
    <property type="term" value="F:hydrolase activity, hydrolyzing O-glycosyl compounds"/>
    <property type="evidence" value="ECO:0007669"/>
    <property type="project" value="InterPro"/>
</dbReference>
<dbReference type="InterPro" id="IPR035986">
    <property type="entry name" value="PKD_dom_sf"/>
</dbReference>
<proteinExistence type="predicted"/>
<dbReference type="eggNOG" id="COG1858">
    <property type="taxonomic scope" value="Bacteria"/>
</dbReference>
<dbReference type="HOGENOM" id="CLU_245535_0_0_6"/>
<dbReference type="InterPro" id="IPR032812">
    <property type="entry name" value="SbsA_Ig"/>
</dbReference>
<reference evidence="12" key="1">
    <citation type="journal article" date="2010" name="Mol. Biosyst.">
        <title>Complete genome sequence and comparative analysis of Shewanella violacea, a psychrophilic and piezophilic bacterium from deep sea floor sediments.</title>
        <authorList>
            <person name="Aono E."/>
            <person name="Baba T."/>
            <person name="Ara T."/>
            <person name="Nishi T."/>
            <person name="Nakamichi T."/>
            <person name="Inamoto E."/>
            <person name="Toyonaga H."/>
            <person name="Hasegawa M."/>
            <person name="Takai Y."/>
            <person name="Okumura Y."/>
            <person name="Baba M."/>
            <person name="Tomita M."/>
            <person name="Kato C."/>
            <person name="Oshima T."/>
            <person name="Nakasone K."/>
            <person name="Mori H."/>
        </authorList>
    </citation>
    <scope>NUCLEOTIDE SEQUENCE [LARGE SCALE GENOMIC DNA]</scope>
    <source>
        <strain evidence="12">JCM 10179 / CIP 106290 / LMG 19151 / DSS12</strain>
    </source>
</reference>
<dbReference type="eggNOG" id="COG5297">
    <property type="taxonomic scope" value="Bacteria"/>
</dbReference>
<dbReference type="Gene3D" id="1.10.760.10">
    <property type="entry name" value="Cytochrome c-like domain"/>
    <property type="match status" value="2"/>
</dbReference>
<dbReference type="SMART" id="SM00089">
    <property type="entry name" value="PKD"/>
    <property type="match status" value="1"/>
</dbReference>
<dbReference type="InterPro" id="IPR011045">
    <property type="entry name" value="N2O_reductase_N"/>
</dbReference>
<dbReference type="Pfam" id="PF13205">
    <property type="entry name" value="Big_5"/>
    <property type="match status" value="1"/>
</dbReference>
<accession>D4ZGP6</accession>
<dbReference type="InterPro" id="IPR051395">
    <property type="entry name" value="Cytochrome_c_Peroxidase/MauG"/>
</dbReference>
<dbReference type="CDD" id="cd00146">
    <property type="entry name" value="PKD"/>
    <property type="match status" value="1"/>
</dbReference>
<dbReference type="InterPro" id="IPR012291">
    <property type="entry name" value="CBM2_carb-bd_dom_sf"/>
</dbReference>
<dbReference type="Gene3D" id="2.130.10.10">
    <property type="entry name" value="YVTN repeat-like/Quinoprotein amine dehydrogenase"/>
    <property type="match status" value="3"/>
</dbReference>
<dbReference type="SUPFAM" id="SSF50974">
    <property type="entry name" value="Nitrous oxide reductase, N-terminal domain"/>
    <property type="match status" value="1"/>
</dbReference>
<dbReference type="Proteomes" id="UP000002350">
    <property type="component" value="Chromosome"/>
</dbReference>
<sequence>MKTRITRIAAIILLSGSMSQAQADYDGSNGPGVPDIGWTQGQYLSHIPYGGRMVTFHRGYYYIMGQGSTSLWDISAPETPVMVDEHSYGDNGHRWYKLNTDLFWREYTVPELQGSPYHFLDMSDMLNLVPWSDENVPVPILKSGQLEKWQTLETFPTGTNGGNVHDLRFDDPNLDAGAITSTFSLDNAGVNSSLRFRIGNLMFVTGNGLSVFDIGDPLNIKLLDSIVGSFNQYTTTYHVWRNYVVYLNGNNANEESNNMVMIDFSDPSDLKYAGGVPFAKSPGRYMYFQDKYGFAGSDDYGVKLNMETLEVEQVFDAPGQWPDTFLDFQWMPLGPILSISGSNGGKGKTFFYAHQDGPDIKGPEIGFHHPFANSTNMPVTSVIGFVINEILEERSLNSDTIVLRKVGSGHVIKGDVVSTSYQTVNFVPKQRLEENSTYKVTLVANGIKDIAGNGVDEYSFLFSTGSLIDDDPAPVIQQIDYGSKDPIIIEQAVTFTATAIDEDNDPLQYRWDFGEGNNQWSGSNSITHTFTQAGLHSVSLQVRDSGENIVTRVQQLVVIESAYGDLPRQSAQMALNSDRQLLAVVNPDNNSLSIIDTNTGTKLAEIPVCQDPVSVTQVNDEFWLACRDANQITILSALTHSVTDTIKLEYGALPIALVSDLEQEHVYAALMGSGNVIKIASRDRQILASNPVGTSPRALALSGDGASLLVTQFISDAEKGEVWQLNSGDLSISNVIELPLDTSSMDTSSSGRGVPNYLASIAIHPSDRSATVVGKKDNIVRGLSRDGMPLTFETSSRSLVAKLDLLSSTEAQHKRVDIDDHALPVAGVYDQYGSYLFLAMQGNNRIIVLNANSGQEITRLDVGLAPQSLLLDHQSKRLYVKNFMDRSVSIVDVSQLLDQVNTKISLLDTIDTVSSETLTAQVLKGKQIFYNAADKRMGSDGYMACANCHMDGEQDGQVWDFTDRGEGLRNTISLKGRAGTAHGRVHWSANFDEIHDFEHDMRGPFSGSGFIPDSLFNQGLVNQALGDKKAGISTDLDALSAYVSSLNRFNPSPYRNADGELTPQAVLGEIVFNQANCASCHSGEAFTDSPLGFSHDVGTLTALSGQRLSGKLAGIDTPTLRDIFSTAPYLHDGSALSLASLFGKDNAHGNTAGLTPEKLEQLVAYLKQVDGTNGPAPVSELSLSLAGLSEGSVIEASEIPLELETNLTGVTRVEYYADGLLVAISQDTPFNSSWTPVELGRHRLQAKAFYNQGLTASLTPEINIEFGANGGCHITYTPTQEWSTGFQVDLLIANTGEAEINGYLLTFTLGDGEALTNGWNGTFTSSENIIEVTNDASLWNGNIPVGGNIGIGFQGNKSNSPLTLPDHFKLNGKKCTSQ</sequence>
<evidence type="ECO:0000256" key="7">
    <source>
        <dbReference type="SAM" id="SignalP"/>
    </source>
</evidence>
<dbReference type="PROSITE" id="PS51007">
    <property type="entry name" value="CYTC"/>
    <property type="match status" value="2"/>
</dbReference>
<dbReference type="eggNOG" id="COG5276">
    <property type="taxonomic scope" value="Bacteria"/>
</dbReference>
<feature type="chain" id="PRO_5003068207" description="PKD domain-containing protein" evidence="7">
    <location>
        <begin position="24"/>
        <end position="1378"/>
    </location>
</feature>
<dbReference type="KEGG" id="svo:SVI_0874"/>
<dbReference type="SMART" id="SM00637">
    <property type="entry name" value="CBD_II"/>
    <property type="match status" value="1"/>
</dbReference>
<dbReference type="InterPro" id="IPR015943">
    <property type="entry name" value="WD40/YVTN_repeat-like_dom_sf"/>
</dbReference>
<dbReference type="PANTHER" id="PTHR30600">
    <property type="entry name" value="CYTOCHROME C PEROXIDASE-RELATED"/>
    <property type="match status" value="1"/>
</dbReference>
<feature type="domain" description="Cytochrome c" evidence="9">
    <location>
        <begin position="1063"/>
        <end position="1170"/>
    </location>
</feature>
<dbReference type="Gene3D" id="2.60.40.290">
    <property type="match status" value="1"/>
</dbReference>
<evidence type="ECO:0000259" key="10">
    <source>
        <dbReference type="PROSITE" id="PS51173"/>
    </source>
</evidence>
<dbReference type="eggNOG" id="COG3391">
    <property type="taxonomic scope" value="Bacteria"/>
</dbReference>
<dbReference type="InterPro" id="IPR008965">
    <property type="entry name" value="CBM2/CBM3_carb-bd_dom_sf"/>
</dbReference>
<dbReference type="GO" id="GO:0005975">
    <property type="term" value="P:carbohydrate metabolic process"/>
    <property type="evidence" value="ECO:0007669"/>
    <property type="project" value="InterPro"/>
</dbReference>
<name>D4ZGP6_SHEVD</name>
<dbReference type="OrthoDB" id="9805202at2"/>
<keyword evidence="1 6" id="KW-0349">Heme</keyword>
<dbReference type="InterPro" id="IPR014755">
    <property type="entry name" value="Cu-Rt/internalin_Ig-like"/>
</dbReference>
<keyword evidence="5 6" id="KW-0408">Iron</keyword>
<keyword evidence="2 6" id="KW-0479">Metal-binding</keyword>
<dbReference type="GO" id="GO:0030247">
    <property type="term" value="F:polysaccharide binding"/>
    <property type="evidence" value="ECO:0007669"/>
    <property type="project" value="UniProtKB-UniRule"/>
</dbReference>
<gene>
    <name evidence="11" type="ordered locus">SVI_0874</name>
</gene>
<dbReference type="Gene3D" id="2.60.40.1220">
    <property type="match status" value="1"/>
</dbReference>
<dbReference type="GO" id="GO:0046872">
    <property type="term" value="F:metal ion binding"/>
    <property type="evidence" value="ECO:0007669"/>
    <property type="project" value="UniProtKB-KW"/>
</dbReference>
<evidence type="ECO:0000313" key="12">
    <source>
        <dbReference type="Proteomes" id="UP000002350"/>
    </source>
</evidence>
<dbReference type="InterPro" id="IPR022409">
    <property type="entry name" value="PKD/Chitinase_dom"/>
</dbReference>
<evidence type="ECO:0000256" key="6">
    <source>
        <dbReference type="PROSITE-ProRule" id="PRU00433"/>
    </source>
</evidence>
<dbReference type="EMBL" id="AP011177">
    <property type="protein sequence ID" value="BAJ00845.1"/>
    <property type="molecule type" value="Genomic_DNA"/>
</dbReference>
<dbReference type="RefSeq" id="WP_013050156.1">
    <property type="nucleotide sequence ID" value="NC_014012.1"/>
</dbReference>
<feature type="domain" description="CBM2" evidence="10">
    <location>
        <begin position="1265"/>
        <end position="1378"/>
    </location>
</feature>
<evidence type="ECO:0000313" key="11">
    <source>
        <dbReference type="EMBL" id="BAJ00845.1"/>
    </source>
</evidence>
<dbReference type="STRING" id="637905.SVI_0874"/>
<dbReference type="PROSITE" id="PS51173">
    <property type="entry name" value="CBM2"/>
    <property type="match status" value="1"/>
</dbReference>
<dbReference type="Pfam" id="PF18911">
    <property type="entry name" value="PKD_4"/>
    <property type="match status" value="1"/>
</dbReference>
<dbReference type="InterPro" id="IPR001919">
    <property type="entry name" value="CBD2"/>
</dbReference>
<evidence type="ECO:0000256" key="3">
    <source>
        <dbReference type="ARBA" id="ARBA00022729"/>
    </source>
</evidence>
<keyword evidence="12" id="KW-1185">Reference proteome</keyword>
<feature type="domain" description="Cytochrome c" evidence="9">
    <location>
        <begin position="920"/>
        <end position="1047"/>
    </location>
</feature>
<dbReference type="PROSITE" id="PS50093">
    <property type="entry name" value="PKD"/>
    <property type="match status" value="1"/>
</dbReference>
<organism evidence="11 12">
    <name type="scientific">Shewanella violacea (strain JCM 10179 / CIP 106290 / LMG 19151 / DSS12)</name>
    <dbReference type="NCBI Taxonomy" id="637905"/>
    <lineage>
        <taxon>Bacteria</taxon>
        <taxon>Pseudomonadati</taxon>
        <taxon>Pseudomonadota</taxon>
        <taxon>Gammaproteobacteria</taxon>
        <taxon>Alteromonadales</taxon>
        <taxon>Shewanellaceae</taxon>
        <taxon>Shewanella</taxon>
    </lineage>
</organism>
<dbReference type="InterPro" id="IPR009056">
    <property type="entry name" value="Cyt_c-like_dom"/>
</dbReference>
<dbReference type="Pfam" id="PF00553">
    <property type="entry name" value="CBM_2"/>
    <property type="match status" value="1"/>
</dbReference>
<evidence type="ECO:0008006" key="13">
    <source>
        <dbReference type="Google" id="ProtNLM"/>
    </source>
</evidence>
<evidence type="ECO:0000256" key="2">
    <source>
        <dbReference type="ARBA" id="ARBA00022723"/>
    </source>
</evidence>
<protein>
    <recommendedName>
        <fullName evidence="13">PKD domain-containing protein</fullName>
    </recommendedName>
</protein>
<dbReference type="InterPro" id="IPR013783">
    <property type="entry name" value="Ig-like_fold"/>
</dbReference>
<keyword evidence="4" id="KW-0560">Oxidoreductase</keyword>
<dbReference type="GO" id="GO:0004130">
    <property type="term" value="F:cytochrome-c peroxidase activity"/>
    <property type="evidence" value="ECO:0007669"/>
    <property type="project" value="TreeGrafter"/>
</dbReference>
<dbReference type="InterPro" id="IPR000601">
    <property type="entry name" value="PKD_dom"/>
</dbReference>
<dbReference type="SUPFAM" id="SSF49384">
    <property type="entry name" value="Carbohydrate-binding domain"/>
    <property type="match status" value="1"/>
</dbReference>
<dbReference type="PANTHER" id="PTHR30600:SF10">
    <property type="entry name" value="BLL6722 PROTEIN"/>
    <property type="match status" value="1"/>
</dbReference>
<dbReference type="GO" id="GO:0009055">
    <property type="term" value="F:electron transfer activity"/>
    <property type="evidence" value="ECO:0007669"/>
    <property type="project" value="InterPro"/>
</dbReference>
<evidence type="ECO:0000256" key="4">
    <source>
        <dbReference type="ARBA" id="ARBA00023002"/>
    </source>
</evidence>
<evidence type="ECO:0000259" key="9">
    <source>
        <dbReference type="PROSITE" id="PS51007"/>
    </source>
</evidence>
<dbReference type="CAZy" id="CBM2">
    <property type="family name" value="Carbohydrate-Binding Module Family 2"/>
</dbReference>